<evidence type="ECO:0000256" key="2">
    <source>
        <dbReference type="ARBA" id="ARBA00049988"/>
    </source>
</evidence>
<dbReference type="Pfam" id="PF08681">
    <property type="entry name" value="TacA1"/>
    <property type="match status" value="1"/>
</dbReference>
<accession>A4BJV8</accession>
<dbReference type="GO" id="GO:0006355">
    <property type="term" value="P:regulation of DNA-templated transcription"/>
    <property type="evidence" value="ECO:0007669"/>
    <property type="project" value="InterPro"/>
</dbReference>
<dbReference type="Proteomes" id="UP000005953">
    <property type="component" value="Unassembled WGS sequence"/>
</dbReference>
<dbReference type="AlphaFoldDB" id="A4BJV8"/>
<evidence type="ECO:0000313" key="5">
    <source>
        <dbReference type="Proteomes" id="UP000005953"/>
    </source>
</evidence>
<sequence>MNATNANKAKRAQTAPSARKSAKKVLDSASTKQKPENRPRVTARLSAEDHELVERAAMIKGFSTVNSFVVSNMVELSKAIVEREERIQLSQRDAELLIDALDRPARDLPKLRRLLN</sequence>
<comment type="caution">
    <text evidence="4">The sequence shown here is derived from an EMBL/GenBank/DDBJ whole genome shotgun (WGS) entry which is preliminary data.</text>
</comment>
<dbReference type="InterPro" id="IPR013321">
    <property type="entry name" value="Arc_rbn_hlx_hlx"/>
</dbReference>
<comment type="similarity">
    <text evidence="2">Belongs to the TacA antitoxin family.</text>
</comment>
<gene>
    <name evidence="4" type="ORF">MED297_00020</name>
</gene>
<proteinExistence type="inferred from homology"/>
<dbReference type="SUPFAM" id="SSF47598">
    <property type="entry name" value="Ribbon-helix-helix"/>
    <property type="match status" value="1"/>
</dbReference>
<evidence type="ECO:0000313" key="4">
    <source>
        <dbReference type="EMBL" id="EAR07559.1"/>
    </source>
</evidence>
<dbReference type="RefSeq" id="WP_008041190.1">
    <property type="nucleotide sequence ID" value="NZ_AAOE01000038.1"/>
</dbReference>
<dbReference type="HOGENOM" id="CLU_2094853_0_0_6"/>
<reference evidence="4 5" key="1">
    <citation type="submission" date="2006-02" db="EMBL/GenBank/DDBJ databases">
        <authorList>
            <person name="Pinhassi J."/>
            <person name="Pedros-Alio C."/>
            <person name="Ferriera S."/>
            <person name="Johnson J."/>
            <person name="Kravitz S."/>
            <person name="Halpern A."/>
            <person name="Remington K."/>
            <person name="Beeson K."/>
            <person name="Tran B."/>
            <person name="Rogers Y.-H."/>
            <person name="Friedman R."/>
            <person name="Venter J.C."/>
        </authorList>
    </citation>
    <scope>NUCLEOTIDE SEQUENCE [LARGE SCALE GENOMIC DNA]</scope>
    <source>
        <strain evidence="4 5">MED297</strain>
    </source>
</reference>
<protein>
    <recommendedName>
        <fullName evidence="6">DUF1778 domain-containing protein</fullName>
    </recommendedName>
</protein>
<evidence type="ECO:0000256" key="1">
    <source>
        <dbReference type="ARBA" id="ARBA00022649"/>
    </source>
</evidence>
<feature type="region of interest" description="Disordered" evidence="3">
    <location>
        <begin position="1"/>
        <end position="46"/>
    </location>
</feature>
<dbReference type="EMBL" id="AAOE01000038">
    <property type="protein sequence ID" value="EAR07559.1"/>
    <property type="molecule type" value="Genomic_DNA"/>
</dbReference>
<keyword evidence="5" id="KW-1185">Reference proteome</keyword>
<evidence type="ECO:0000256" key="3">
    <source>
        <dbReference type="SAM" id="MobiDB-lite"/>
    </source>
</evidence>
<dbReference type="InterPro" id="IPR010985">
    <property type="entry name" value="Ribbon_hlx_hlx"/>
</dbReference>
<organism evidence="4 5">
    <name type="scientific">Reinekea blandensis MED297</name>
    <dbReference type="NCBI Taxonomy" id="314283"/>
    <lineage>
        <taxon>Bacteria</taxon>
        <taxon>Pseudomonadati</taxon>
        <taxon>Pseudomonadota</taxon>
        <taxon>Gammaproteobacteria</taxon>
        <taxon>Oceanospirillales</taxon>
        <taxon>Saccharospirillaceae</taxon>
        <taxon>Reinekea</taxon>
    </lineage>
</organism>
<keyword evidence="1" id="KW-1277">Toxin-antitoxin system</keyword>
<dbReference type="Gene3D" id="1.10.1220.10">
    <property type="entry name" value="Met repressor-like"/>
    <property type="match status" value="1"/>
</dbReference>
<dbReference type="PANTHER" id="PTHR35401:SF2">
    <property type="entry name" value="ABC-TYPE TRANSPORT SYSTEM"/>
    <property type="match status" value="1"/>
</dbReference>
<dbReference type="PANTHER" id="PTHR35401">
    <property type="entry name" value="COPG FAMILY HELIX-TURN-HELIX PROTEIN-RELATED-RELATED"/>
    <property type="match status" value="1"/>
</dbReference>
<dbReference type="Gene3D" id="1.20.890.30">
    <property type="entry name" value="VCA0319-like"/>
    <property type="match status" value="1"/>
</dbReference>
<dbReference type="OrthoDB" id="5688377at2"/>
<name>A4BJV8_9GAMM</name>
<dbReference type="InterPro" id="IPR014795">
    <property type="entry name" value="TacA_1-like"/>
</dbReference>
<dbReference type="STRING" id="314283.MED297_00020"/>
<evidence type="ECO:0008006" key="6">
    <source>
        <dbReference type="Google" id="ProtNLM"/>
    </source>
</evidence>